<dbReference type="Gene3D" id="1.10.3300.10">
    <property type="entry name" value="Jann2411-like domain"/>
    <property type="match status" value="1"/>
</dbReference>
<dbReference type="KEGG" id="aser:Asera_51790"/>
<dbReference type="InterPro" id="IPR023286">
    <property type="entry name" value="ABATE_dom_sf"/>
</dbReference>
<evidence type="ECO:0000259" key="1">
    <source>
        <dbReference type="Pfam" id="PF11706"/>
    </source>
</evidence>
<dbReference type="EMBL" id="AP023354">
    <property type="protein sequence ID" value="BCJ31071.1"/>
    <property type="molecule type" value="Genomic_DNA"/>
</dbReference>
<reference evidence="2" key="1">
    <citation type="submission" date="2020-08" db="EMBL/GenBank/DDBJ databases">
        <title>Whole genome shotgun sequence of Actinocatenispora sera NBRC 101916.</title>
        <authorList>
            <person name="Komaki H."/>
            <person name="Tamura T."/>
        </authorList>
    </citation>
    <scope>NUCLEOTIDE SEQUENCE</scope>
    <source>
        <strain evidence="2">NBRC 101916</strain>
    </source>
</reference>
<dbReference type="InterPro" id="IPR021005">
    <property type="entry name" value="Znf_CGNR"/>
</dbReference>
<dbReference type="Proteomes" id="UP000680750">
    <property type="component" value="Chromosome"/>
</dbReference>
<dbReference type="PANTHER" id="PTHR35525">
    <property type="entry name" value="BLL6575 PROTEIN"/>
    <property type="match status" value="1"/>
</dbReference>
<dbReference type="RefSeq" id="WP_051802268.1">
    <property type="nucleotide sequence ID" value="NZ_AP023354.1"/>
</dbReference>
<sequence>MDGVRWTAGSAPIEAAQRAADLLIELRSGEPDLAGRLAAVLAEHGEAGVELAPVEIDDLRAAAEPVDAVFAATDTSAAADALNALFARYAGPPRLTAHGGTAWHLHVDADDDGRWGEWFATSSGLALAVLLAERQAPPGGVCAAPGCARPFVAHGAGSPRRYCSSRCATRVRVARHRSGN</sequence>
<dbReference type="SUPFAM" id="SSF160904">
    <property type="entry name" value="Jann2411-like"/>
    <property type="match status" value="1"/>
</dbReference>
<name>A0A810L9U3_9ACTN</name>
<protein>
    <recommendedName>
        <fullName evidence="1">Zinc finger CGNR domain-containing protein</fullName>
    </recommendedName>
</protein>
<keyword evidence="3" id="KW-1185">Reference proteome</keyword>
<feature type="domain" description="Zinc finger CGNR" evidence="1">
    <location>
        <begin position="141"/>
        <end position="177"/>
    </location>
</feature>
<dbReference type="InterPro" id="IPR010852">
    <property type="entry name" value="ABATE"/>
</dbReference>
<dbReference type="AlphaFoldDB" id="A0A810L9U3"/>
<dbReference type="OrthoDB" id="3531194at2"/>
<organism evidence="2 3">
    <name type="scientific">Actinocatenispora sera</name>
    <dbReference type="NCBI Taxonomy" id="390989"/>
    <lineage>
        <taxon>Bacteria</taxon>
        <taxon>Bacillati</taxon>
        <taxon>Actinomycetota</taxon>
        <taxon>Actinomycetes</taxon>
        <taxon>Micromonosporales</taxon>
        <taxon>Micromonosporaceae</taxon>
        <taxon>Actinocatenispora</taxon>
    </lineage>
</organism>
<accession>A0A810L9U3</accession>
<evidence type="ECO:0000313" key="3">
    <source>
        <dbReference type="Proteomes" id="UP000680750"/>
    </source>
</evidence>
<proteinExistence type="predicted"/>
<evidence type="ECO:0000313" key="2">
    <source>
        <dbReference type="EMBL" id="BCJ31071.1"/>
    </source>
</evidence>
<dbReference type="Pfam" id="PF11706">
    <property type="entry name" value="zf-CGNR"/>
    <property type="match status" value="1"/>
</dbReference>
<gene>
    <name evidence="2" type="ORF">Asera_51790</name>
</gene>
<dbReference type="PANTHER" id="PTHR35525:SF3">
    <property type="entry name" value="BLL6575 PROTEIN"/>
    <property type="match status" value="1"/>
</dbReference>